<accession>A0AAV5T105</accession>
<dbReference type="InterPro" id="IPR017907">
    <property type="entry name" value="Znf_RING_CS"/>
</dbReference>
<comment type="caution">
    <text evidence="6">The sequence shown here is derived from an EMBL/GenBank/DDBJ whole genome shotgun (WGS) entry which is preliminary data.</text>
</comment>
<sequence>GAVTEEMIIEAQNLREKDASNSSTTRYSRECTVCAITNPHQRAVFINCGHIVCYSCAVDNASEGGARGKCVVCRWASAFVKLFEEECEDEKKNDVIDENQS</sequence>
<dbReference type="Gene3D" id="3.30.40.10">
    <property type="entry name" value="Zinc/RING finger domain, C3HC4 (zinc finger)"/>
    <property type="match status" value="1"/>
</dbReference>
<keyword evidence="2 4" id="KW-0863">Zinc-finger</keyword>
<evidence type="ECO:0000256" key="3">
    <source>
        <dbReference type="ARBA" id="ARBA00022833"/>
    </source>
</evidence>
<dbReference type="SMART" id="SM00184">
    <property type="entry name" value="RING"/>
    <property type="match status" value="1"/>
</dbReference>
<organism evidence="6 7">
    <name type="scientific">Pristionchus entomophagus</name>
    <dbReference type="NCBI Taxonomy" id="358040"/>
    <lineage>
        <taxon>Eukaryota</taxon>
        <taxon>Metazoa</taxon>
        <taxon>Ecdysozoa</taxon>
        <taxon>Nematoda</taxon>
        <taxon>Chromadorea</taxon>
        <taxon>Rhabditida</taxon>
        <taxon>Rhabditina</taxon>
        <taxon>Diplogasteromorpha</taxon>
        <taxon>Diplogasteroidea</taxon>
        <taxon>Neodiplogasteridae</taxon>
        <taxon>Pristionchus</taxon>
    </lineage>
</organism>
<evidence type="ECO:0000256" key="1">
    <source>
        <dbReference type="ARBA" id="ARBA00022723"/>
    </source>
</evidence>
<gene>
    <name evidence="6" type="ORF">PENTCL1PPCAC_11084</name>
</gene>
<reference evidence="6" key="1">
    <citation type="submission" date="2023-10" db="EMBL/GenBank/DDBJ databases">
        <title>Genome assembly of Pristionchus species.</title>
        <authorList>
            <person name="Yoshida K."/>
            <person name="Sommer R.J."/>
        </authorList>
    </citation>
    <scope>NUCLEOTIDE SEQUENCE</scope>
    <source>
        <strain evidence="6">RS0144</strain>
    </source>
</reference>
<dbReference type="InterPro" id="IPR013083">
    <property type="entry name" value="Znf_RING/FYVE/PHD"/>
</dbReference>
<dbReference type="PROSITE" id="PS00518">
    <property type="entry name" value="ZF_RING_1"/>
    <property type="match status" value="1"/>
</dbReference>
<evidence type="ECO:0000256" key="2">
    <source>
        <dbReference type="ARBA" id="ARBA00022771"/>
    </source>
</evidence>
<proteinExistence type="predicted"/>
<dbReference type="InterPro" id="IPR001841">
    <property type="entry name" value="Znf_RING"/>
</dbReference>
<evidence type="ECO:0000259" key="5">
    <source>
        <dbReference type="PROSITE" id="PS50089"/>
    </source>
</evidence>
<dbReference type="PANTHER" id="PTHR16450:SF1">
    <property type="entry name" value="PROTEIN CBG12045"/>
    <property type="match status" value="1"/>
</dbReference>
<feature type="non-terminal residue" evidence="6">
    <location>
        <position position="101"/>
    </location>
</feature>
<evidence type="ECO:0000313" key="7">
    <source>
        <dbReference type="Proteomes" id="UP001432027"/>
    </source>
</evidence>
<dbReference type="EMBL" id="BTSX01000003">
    <property type="protein sequence ID" value="GMS88909.1"/>
    <property type="molecule type" value="Genomic_DNA"/>
</dbReference>
<dbReference type="SUPFAM" id="SSF57850">
    <property type="entry name" value="RING/U-box"/>
    <property type="match status" value="1"/>
</dbReference>
<dbReference type="Pfam" id="PF13920">
    <property type="entry name" value="zf-C3HC4_3"/>
    <property type="match status" value="1"/>
</dbReference>
<evidence type="ECO:0000313" key="6">
    <source>
        <dbReference type="EMBL" id="GMS88909.1"/>
    </source>
</evidence>
<dbReference type="PROSITE" id="PS50089">
    <property type="entry name" value="ZF_RING_2"/>
    <property type="match status" value="1"/>
</dbReference>
<keyword evidence="7" id="KW-1185">Reference proteome</keyword>
<protein>
    <recommendedName>
        <fullName evidence="5">RING-type domain-containing protein</fullName>
    </recommendedName>
</protein>
<dbReference type="GO" id="GO:0008270">
    <property type="term" value="F:zinc ion binding"/>
    <property type="evidence" value="ECO:0007669"/>
    <property type="project" value="UniProtKB-KW"/>
</dbReference>
<feature type="domain" description="RING-type" evidence="5">
    <location>
        <begin position="31"/>
        <end position="74"/>
    </location>
</feature>
<dbReference type="AlphaFoldDB" id="A0AAV5T105"/>
<name>A0AAV5T105_9BILA</name>
<keyword evidence="3" id="KW-0862">Zinc</keyword>
<dbReference type="PANTHER" id="PTHR16450">
    <property type="entry name" value="RING FINGER PROTEIN 186"/>
    <property type="match status" value="1"/>
</dbReference>
<dbReference type="Proteomes" id="UP001432027">
    <property type="component" value="Unassembled WGS sequence"/>
</dbReference>
<keyword evidence="1" id="KW-0479">Metal-binding</keyword>
<feature type="non-terminal residue" evidence="6">
    <location>
        <position position="1"/>
    </location>
</feature>
<evidence type="ECO:0000256" key="4">
    <source>
        <dbReference type="PROSITE-ProRule" id="PRU00175"/>
    </source>
</evidence>